<feature type="chain" id="PRO_5030027061" description="Lipoprotein" evidence="2">
    <location>
        <begin position="28"/>
        <end position="188"/>
    </location>
</feature>
<evidence type="ECO:0000256" key="2">
    <source>
        <dbReference type="SAM" id="SignalP"/>
    </source>
</evidence>
<dbReference type="OrthoDB" id="597632at2"/>
<accession>A0A1E8Q3U5</accession>
<dbReference type="PANTHER" id="PTHR39335:SF1">
    <property type="entry name" value="BLL4220 PROTEIN"/>
    <property type="match status" value="1"/>
</dbReference>
<sequence>MPVRPSPRPLRLCATVAVLATGLTGCAAIENDRTEQPEATTKSSVAAPRTDATTTPNPIPATDAKPSVGDVSLASDDRGDLGAILVDGTGRTVYAFSRDPDGQPTCYDACAATWLPVLATGDPAGGIGIDVAAARTVARRDGGQQVTYRGHPLYHYAGDATDRDAKGQGLDLFGGEWHVLTKDGQVLG</sequence>
<name>A0A1E8Q3U5_9MYCO</name>
<evidence type="ECO:0000256" key="1">
    <source>
        <dbReference type="SAM" id="MobiDB-lite"/>
    </source>
</evidence>
<dbReference type="EMBL" id="MCHX01000030">
    <property type="protein sequence ID" value="OFJ53067.1"/>
    <property type="molecule type" value="Genomic_DNA"/>
</dbReference>
<dbReference type="PANTHER" id="PTHR39335">
    <property type="entry name" value="BLL4220 PROTEIN"/>
    <property type="match status" value="1"/>
</dbReference>
<comment type="caution">
    <text evidence="3">The sequence shown here is derived from an EMBL/GenBank/DDBJ whole genome shotgun (WGS) entry which is preliminary data.</text>
</comment>
<protein>
    <recommendedName>
        <fullName evidence="5">Lipoprotein</fullName>
    </recommendedName>
</protein>
<proteinExistence type="predicted"/>
<keyword evidence="2" id="KW-0732">Signal</keyword>
<feature type="region of interest" description="Disordered" evidence="1">
    <location>
        <begin position="30"/>
        <end position="71"/>
    </location>
</feature>
<gene>
    <name evidence="3" type="ORF">BEL07_14320</name>
</gene>
<reference evidence="3 4" key="1">
    <citation type="submission" date="2016-09" db="EMBL/GenBank/DDBJ databases">
        <title>genome sequence of Mycobacterium sp. 739 SCH.</title>
        <authorList>
            <person name="Greninger A.L."/>
            <person name="Qin X."/>
            <person name="Jerome K."/>
            <person name="Vora S."/>
            <person name="Quinn K."/>
        </authorList>
    </citation>
    <scope>NUCLEOTIDE SEQUENCE [LARGE SCALE GENOMIC DNA]</scope>
    <source>
        <strain evidence="3 4">SCH</strain>
    </source>
</reference>
<evidence type="ECO:0000313" key="4">
    <source>
        <dbReference type="Proteomes" id="UP000178953"/>
    </source>
</evidence>
<evidence type="ECO:0000313" key="3">
    <source>
        <dbReference type="EMBL" id="OFJ53067.1"/>
    </source>
</evidence>
<organism evidence="3 4">
    <name type="scientific">Mycolicibacterium grossiae</name>
    <dbReference type="NCBI Taxonomy" id="1552759"/>
    <lineage>
        <taxon>Bacteria</taxon>
        <taxon>Bacillati</taxon>
        <taxon>Actinomycetota</taxon>
        <taxon>Actinomycetes</taxon>
        <taxon>Mycobacteriales</taxon>
        <taxon>Mycobacteriaceae</taxon>
        <taxon>Mycolicibacterium</taxon>
    </lineage>
</organism>
<dbReference type="Proteomes" id="UP000178953">
    <property type="component" value="Unassembled WGS sequence"/>
</dbReference>
<evidence type="ECO:0008006" key="5">
    <source>
        <dbReference type="Google" id="ProtNLM"/>
    </source>
</evidence>
<dbReference type="Pfam" id="PF03640">
    <property type="entry name" value="Lipoprotein_15"/>
    <property type="match status" value="2"/>
</dbReference>
<dbReference type="PROSITE" id="PS51257">
    <property type="entry name" value="PROKAR_LIPOPROTEIN"/>
    <property type="match status" value="1"/>
</dbReference>
<dbReference type="GO" id="GO:0043448">
    <property type="term" value="P:alkane catabolic process"/>
    <property type="evidence" value="ECO:0007669"/>
    <property type="project" value="TreeGrafter"/>
</dbReference>
<dbReference type="AlphaFoldDB" id="A0A1E8Q3U5"/>
<feature type="signal peptide" evidence="2">
    <location>
        <begin position="1"/>
        <end position="27"/>
    </location>
</feature>
<dbReference type="InterPro" id="IPR005297">
    <property type="entry name" value="Lipoprotein_repeat"/>
</dbReference>
<keyword evidence="4" id="KW-1185">Reference proteome</keyword>